<feature type="region of interest" description="Disordered" evidence="1">
    <location>
        <begin position="57"/>
        <end position="77"/>
    </location>
</feature>
<proteinExistence type="predicted"/>
<dbReference type="EMBL" id="BMAU01021384">
    <property type="protein sequence ID" value="GFY28464.1"/>
    <property type="molecule type" value="Genomic_DNA"/>
</dbReference>
<dbReference type="Proteomes" id="UP000887159">
    <property type="component" value="Unassembled WGS sequence"/>
</dbReference>
<evidence type="ECO:0000313" key="3">
    <source>
        <dbReference type="Proteomes" id="UP000887159"/>
    </source>
</evidence>
<name>A0A8X6W5C6_TRICX</name>
<gene>
    <name evidence="2" type="ORF">TNCV_1971171</name>
</gene>
<keyword evidence="3" id="KW-1185">Reference proteome</keyword>
<evidence type="ECO:0000256" key="1">
    <source>
        <dbReference type="SAM" id="MobiDB-lite"/>
    </source>
</evidence>
<sequence>MNKDHPVLRKYTTPTMEGFMLHDVRRVNQSFHATPPEYKRQHFSSIRFTQVIIFDRPDPQDTAMQEENGESPDFKKDLVIYRSKNSSQLKESKKNIYRF</sequence>
<reference evidence="2" key="1">
    <citation type="submission" date="2020-08" db="EMBL/GenBank/DDBJ databases">
        <title>Multicomponent nature underlies the extraordinary mechanical properties of spider dragline silk.</title>
        <authorList>
            <person name="Kono N."/>
            <person name="Nakamura H."/>
            <person name="Mori M."/>
            <person name="Yoshida Y."/>
            <person name="Ohtoshi R."/>
            <person name="Malay A.D."/>
            <person name="Moran D.A.P."/>
            <person name="Tomita M."/>
            <person name="Numata K."/>
            <person name="Arakawa K."/>
        </authorList>
    </citation>
    <scope>NUCLEOTIDE SEQUENCE</scope>
</reference>
<accession>A0A8X6W5C6</accession>
<protein>
    <submittedName>
        <fullName evidence="2">Uncharacterized protein</fullName>
    </submittedName>
</protein>
<comment type="caution">
    <text evidence="2">The sequence shown here is derived from an EMBL/GenBank/DDBJ whole genome shotgun (WGS) entry which is preliminary data.</text>
</comment>
<organism evidence="2 3">
    <name type="scientific">Trichonephila clavipes</name>
    <name type="common">Golden silk orbweaver</name>
    <name type="synonym">Nephila clavipes</name>
    <dbReference type="NCBI Taxonomy" id="2585209"/>
    <lineage>
        <taxon>Eukaryota</taxon>
        <taxon>Metazoa</taxon>
        <taxon>Ecdysozoa</taxon>
        <taxon>Arthropoda</taxon>
        <taxon>Chelicerata</taxon>
        <taxon>Arachnida</taxon>
        <taxon>Araneae</taxon>
        <taxon>Araneomorphae</taxon>
        <taxon>Entelegynae</taxon>
        <taxon>Araneoidea</taxon>
        <taxon>Nephilidae</taxon>
        <taxon>Trichonephila</taxon>
    </lineage>
</organism>
<evidence type="ECO:0000313" key="2">
    <source>
        <dbReference type="EMBL" id="GFY28464.1"/>
    </source>
</evidence>
<dbReference type="AlphaFoldDB" id="A0A8X6W5C6"/>